<dbReference type="PANTHER" id="PTHR35535">
    <property type="entry name" value="HEAT SHOCK PROTEIN HSLJ"/>
    <property type="match status" value="1"/>
</dbReference>
<dbReference type="EMBL" id="JACHBX010000001">
    <property type="protein sequence ID" value="MBB6133194.1"/>
    <property type="molecule type" value="Genomic_DNA"/>
</dbReference>
<dbReference type="PANTHER" id="PTHR35535:SF2">
    <property type="entry name" value="DUF306 DOMAIN-CONTAINING PROTEIN"/>
    <property type="match status" value="1"/>
</dbReference>
<protein>
    <submittedName>
        <fullName evidence="3">Heat shock protein HslJ</fullName>
    </submittedName>
</protein>
<dbReference type="Gene3D" id="2.40.128.270">
    <property type="match status" value="1"/>
</dbReference>
<evidence type="ECO:0000256" key="1">
    <source>
        <dbReference type="SAM" id="MobiDB-lite"/>
    </source>
</evidence>
<accession>A0A7W9WYI6</accession>
<reference evidence="3 4" key="1">
    <citation type="submission" date="2020-08" db="EMBL/GenBank/DDBJ databases">
        <title>The Agave Microbiome: Exploring the role of microbial communities in plant adaptations to desert environments.</title>
        <authorList>
            <person name="Partida-Martinez L.P."/>
        </authorList>
    </citation>
    <scope>NUCLEOTIDE SEQUENCE [LARGE SCALE GENOMIC DNA]</scope>
    <source>
        <strain evidence="3 4">AT3.2</strain>
    </source>
</reference>
<dbReference type="Pfam" id="PF03724">
    <property type="entry name" value="META"/>
    <property type="match status" value="1"/>
</dbReference>
<keyword evidence="4" id="KW-1185">Reference proteome</keyword>
<comment type="caution">
    <text evidence="3">The sequence shown here is derived from an EMBL/GenBank/DDBJ whole genome shotgun (WGS) entry which is preliminary data.</text>
</comment>
<feature type="region of interest" description="Disordered" evidence="1">
    <location>
        <begin position="1"/>
        <end position="20"/>
    </location>
</feature>
<dbReference type="InterPro" id="IPR038670">
    <property type="entry name" value="HslJ-like_sf"/>
</dbReference>
<dbReference type="Proteomes" id="UP000540787">
    <property type="component" value="Unassembled WGS sequence"/>
</dbReference>
<dbReference type="InterPro" id="IPR005184">
    <property type="entry name" value="DUF306_Meta_HslJ"/>
</dbReference>
<organism evidence="3 4">
    <name type="scientific">Massilia aurea</name>
    <dbReference type="NCBI Taxonomy" id="373040"/>
    <lineage>
        <taxon>Bacteria</taxon>
        <taxon>Pseudomonadati</taxon>
        <taxon>Pseudomonadota</taxon>
        <taxon>Betaproteobacteria</taxon>
        <taxon>Burkholderiales</taxon>
        <taxon>Oxalobacteraceae</taxon>
        <taxon>Telluria group</taxon>
        <taxon>Massilia</taxon>
    </lineage>
</organism>
<evidence type="ECO:0000313" key="4">
    <source>
        <dbReference type="Proteomes" id="UP000540787"/>
    </source>
</evidence>
<proteinExistence type="predicted"/>
<evidence type="ECO:0000259" key="2">
    <source>
        <dbReference type="Pfam" id="PF03724"/>
    </source>
</evidence>
<gene>
    <name evidence="3" type="ORF">HD842_001305</name>
</gene>
<evidence type="ECO:0000313" key="3">
    <source>
        <dbReference type="EMBL" id="MBB6133194.1"/>
    </source>
</evidence>
<dbReference type="InterPro" id="IPR053147">
    <property type="entry name" value="Hsp_HslJ-like"/>
</dbReference>
<sequence length="142" mass="14816">MPSTAPANSPSTAPATAAATPTLAGTSWRLTSFQANDDGSQALRPASPDAFTLSFGQDGRLAVKLDCNRGNGPWQAVATDATGGTLSLGPVATTRAMCPPDAVDSRLAQDLPALRTWRLQDNRLHTGLPADAGDYVWERITP</sequence>
<name>A0A7W9WYI6_9BURK</name>
<feature type="domain" description="DUF306" evidence="2">
    <location>
        <begin position="22"/>
        <end position="124"/>
    </location>
</feature>
<dbReference type="AlphaFoldDB" id="A0A7W9WYI6"/>
<keyword evidence="3" id="KW-0346">Stress response</keyword>